<sequence length="185" mass="19165">MEHDGVTRNQFWDMGDATSATLAPGAARAAPLAFGDCGGVASFAGFGGAPRCGTICHGAFMGCPLAAISLAPPCPPRVKIGPCAFALCGSLPDLRFLPFSADVSELAFGARRARQRGHAGPGCSRSRRRRSASSPSARGRGTRRLVPARRYAVYSCVAAARGQEGRRRGRVGGRAAARAHRGAAE</sequence>
<name>A0ABQ6NCE3_9STRA</name>
<proteinExistence type="predicted"/>
<protein>
    <submittedName>
        <fullName evidence="2">Uncharacterized protein</fullName>
    </submittedName>
</protein>
<feature type="compositionally biased region" description="Basic residues" evidence="1">
    <location>
        <begin position="167"/>
        <end position="185"/>
    </location>
</feature>
<organism evidence="2 3">
    <name type="scientific">Tetraparma gracilis</name>
    <dbReference type="NCBI Taxonomy" id="2962635"/>
    <lineage>
        <taxon>Eukaryota</taxon>
        <taxon>Sar</taxon>
        <taxon>Stramenopiles</taxon>
        <taxon>Ochrophyta</taxon>
        <taxon>Bolidophyceae</taxon>
        <taxon>Parmales</taxon>
        <taxon>Triparmaceae</taxon>
        <taxon>Tetraparma</taxon>
    </lineage>
</organism>
<dbReference type="Proteomes" id="UP001165060">
    <property type="component" value="Unassembled WGS sequence"/>
</dbReference>
<evidence type="ECO:0000313" key="3">
    <source>
        <dbReference type="Proteomes" id="UP001165060"/>
    </source>
</evidence>
<keyword evidence="3" id="KW-1185">Reference proteome</keyword>
<feature type="region of interest" description="Disordered" evidence="1">
    <location>
        <begin position="162"/>
        <end position="185"/>
    </location>
</feature>
<gene>
    <name evidence="2" type="ORF">TeGR_g3043</name>
</gene>
<dbReference type="EMBL" id="BRYB01006706">
    <property type="protein sequence ID" value="GMI55491.1"/>
    <property type="molecule type" value="Genomic_DNA"/>
</dbReference>
<reference evidence="2 3" key="1">
    <citation type="journal article" date="2023" name="Commun. Biol.">
        <title>Genome analysis of Parmales, the sister group of diatoms, reveals the evolutionary specialization of diatoms from phago-mixotrophs to photoautotrophs.</title>
        <authorList>
            <person name="Ban H."/>
            <person name="Sato S."/>
            <person name="Yoshikawa S."/>
            <person name="Yamada K."/>
            <person name="Nakamura Y."/>
            <person name="Ichinomiya M."/>
            <person name="Sato N."/>
            <person name="Blanc-Mathieu R."/>
            <person name="Endo H."/>
            <person name="Kuwata A."/>
            <person name="Ogata H."/>
        </authorList>
    </citation>
    <scope>NUCLEOTIDE SEQUENCE [LARGE SCALE GENOMIC DNA]</scope>
</reference>
<evidence type="ECO:0000256" key="1">
    <source>
        <dbReference type="SAM" id="MobiDB-lite"/>
    </source>
</evidence>
<accession>A0ABQ6NCE3</accession>
<feature type="region of interest" description="Disordered" evidence="1">
    <location>
        <begin position="116"/>
        <end position="143"/>
    </location>
</feature>
<comment type="caution">
    <text evidence="2">The sequence shown here is derived from an EMBL/GenBank/DDBJ whole genome shotgun (WGS) entry which is preliminary data.</text>
</comment>
<evidence type="ECO:0000313" key="2">
    <source>
        <dbReference type="EMBL" id="GMI55491.1"/>
    </source>
</evidence>